<keyword evidence="4" id="KW-0862">Zinc</keyword>
<dbReference type="Proteomes" id="UP000006643">
    <property type="component" value="Unassembled WGS sequence"/>
</dbReference>
<dbReference type="SUPFAM" id="SSF53098">
    <property type="entry name" value="Ribonuclease H-like"/>
    <property type="match status" value="1"/>
</dbReference>
<dbReference type="GO" id="GO:0008270">
    <property type="term" value="F:zinc ion binding"/>
    <property type="evidence" value="ECO:0007669"/>
    <property type="project" value="UniProtKB-KW"/>
</dbReference>
<dbReference type="OMA" id="NVWDVAH"/>
<dbReference type="AlphaFoldDB" id="D0NNS0"/>
<reference evidence="7" key="1">
    <citation type="journal article" date="2009" name="Nature">
        <title>Genome sequence and analysis of the Irish potato famine pathogen Phytophthora infestans.</title>
        <authorList>
            <consortium name="The Broad Institute Genome Sequencing Platform"/>
            <person name="Haas B.J."/>
            <person name="Kamoun S."/>
            <person name="Zody M.C."/>
            <person name="Jiang R.H."/>
            <person name="Handsaker R.E."/>
            <person name="Cano L.M."/>
            <person name="Grabherr M."/>
            <person name="Kodira C.D."/>
            <person name="Raffaele S."/>
            <person name="Torto-Alalibo T."/>
            <person name="Bozkurt T.O."/>
            <person name="Ah-Fong A.M."/>
            <person name="Alvarado L."/>
            <person name="Anderson V.L."/>
            <person name="Armstrong M.R."/>
            <person name="Avrova A."/>
            <person name="Baxter L."/>
            <person name="Beynon J."/>
            <person name="Boevink P.C."/>
            <person name="Bollmann S.R."/>
            <person name="Bos J.I."/>
            <person name="Bulone V."/>
            <person name="Cai G."/>
            <person name="Cakir C."/>
            <person name="Carrington J.C."/>
            <person name="Chawner M."/>
            <person name="Conti L."/>
            <person name="Costanzo S."/>
            <person name="Ewan R."/>
            <person name="Fahlgren N."/>
            <person name="Fischbach M.A."/>
            <person name="Fugelstad J."/>
            <person name="Gilroy E.M."/>
            <person name="Gnerre S."/>
            <person name="Green P.J."/>
            <person name="Grenville-Briggs L.J."/>
            <person name="Griffith J."/>
            <person name="Grunwald N.J."/>
            <person name="Horn K."/>
            <person name="Horner N.R."/>
            <person name="Hu C.H."/>
            <person name="Huitema E."/>
            <person name="Jeong D.H."/>
            <person name="Jones A.M."/>
            <person name="Jones J.D."/>
            <person name="Jones R.W."/>
            <person name="Karlsson E.K."/>
            <person name="Kunjeti S.G."/>
            <person name="Lamour K."/>
            <person name="Liu Z."/>
            <person name="Ma L."/>
            <person name="Maclean D."/>
            <person name="Chibucos M.C."/>
            <person name="McDonald H."/>
            <person name="McWalters J."/>
            <person name="Meijer H.J."/>
            <person name="Morgan W."/>
            <person name="Morris P.F."/>
            <person name="Munro C.A."/>
            <person name="O'Neill K."/>
            <person name="Ospina-Giraldo M."/>
            <person name="Pinzon A."/>
            <person name="Pritchard L."/>
            <person name="Ramsahoye B."/>
            <person name="Ren Q."/>
            <person name="Restrepo S."/>
            <person name="Roy S."/>
            <person name="Sadanandom A."/>
            <person name="Savidor A."/>
            <person name="Schornack S."/>
            <person name="Schwartz D.C."/>
            <person name="Schumann U.D."/>
            <person name="Schwessinger B."/>
            <person name="Seyer L."/>
            <person name="Sharpe T."/>
            <person name="Silvar C."/>
            <person name="Song J."/>
            <person name="Studholme D.J."/>
            <person name="Sykes S."/>
            <person name="Thines M."/>
            <person name="van de Vondervoort P.J."/>
            <person name="Phuntumart V."/>
            <person name="Wawra S."/>
            <person name="Weide R."/>
            <person name="Win J."/>
            <person name="Young C."/>
            <person name="Zhou S."/>
            <person name="Fry W."/>
            <person name="Meyers B.C."/>
            <person name="van West P."/>
            <person name="Ristaino J."/>
            <person name="Govers F."/>
            <person name="Birch P.R."/>
            <person name="Whisson S.C."/>
            <person name="Judelson H.S."/>
            <person name="Nusbaum C."/>
        </authorList>
    </citation>
    <scope>NUCLEOTIDE SEQUENCE [LARGE SCALE GENOMIC DNA]</scope>
    <source>
        <strain evidence="7">T30-4</strain>
    </source>
</reference>
<proteinExistence type="predicted"/>
<keyword evidence="7" id="KW-1185">Reference proteome</keyword>
<dbReference type="GO" id="GO:0005634">
    <property type="term" value="C:nucleus"/>
    <property type="evidence" value="ECO:0007669"/>
    <property type="project" value="UniProtKB-SubCell"/>
</dbReference>
<dbReference type="RefSeq" id="XP_002899272.1">
    <property type="nucleotide sequence ID" value="XM_002899226.1"/>
</dbReference>
<organism evidence="6 7">
    <name type="scientific">Phytophthora infestans (strain T30-4)</name>
    <name type="common">Potato late blight agent</name>
    <dbReference type="NCBI Taxonomy" id="403677"/>
    <lineage>
        <taxon>Eukaryota</taxon>
        <taxon>Sar</taxon>
        <taxon>Stramenopiles</taxon>
        <taxon>Oomycota</taxon>
        <taxon>Peronosporomycetes</taxon>
        <taxon>Peronosporales</taxon>
        <taxon>Peronosporaceae</taxon>
        <taxon>Phytophthora</taxon>
    </lineage>
</organism>
<evidence type="ECO:0000256" key="1">
    <source>
        <dbReference type="ARBA" id="ARBA00004123"/>
    </source>
</evidence>
<name>D0NNS0_PHYIT</name>
<dbReference type="EMBL" id="DS028149">
    <property type="protein sequence ID" value="EEY62241.1"/>
    <property type="molecule type" value="Genomic_DNA"/>
</dbReference>
<dbReference type="GeneID" id="9468598"/>
<dbReference type="VEuPathDB" id="FungiDB:PITG_14162"/>
<dbReference type="InParanoid" id="D0NNS0"/>
<evidence type="ECO:0000313" key="6">
    <source>
        <dbReference type="EMBL" id="EEY62241.1"/>
    </source>
</evidence>
<dbReference type="STRING" id="403677.D0NNS0"/>
<dbReference type="InterPro" id="IPR012337">
    <property type="entry name" value="RNaseH-like_sf"/>
</dbReference>
<comment type="subcellular location">
    <subcellularLocation>
        <location evidence="1">Nucleus</location>
    </subcellularLocation>
</comment>
<evidence type="ECO:0000256" key="2">
    <source>
        <dbReference type="ARBA" id="ARBA00022723"/>
    </source>
</evidence>
<protein>
    <recommendedName>
        <fullName evidence="8">HAT C-terminal dimerisation domain-containing protein</fullName>
    </recommendedName>
</protein>
<evidence type="ECO:0000256" key="4">
    <source>
        <dbReference type="ARBA" id="ARBA00022833"/>
    </source>
</evidence>
<evidence type="ECO:0000256" key="3">
    <source>
        <dbReference type="ARBA" id="ARBA00022771"/>
    </source>
</evidence>
<dbReference type="OrthoDB" id="127633at2759"/>
<dbReference type="HOGENOM" id="CLU_020197_0_0_1"/>
<dbReference type="PANTHER" id="PTHR46481:SF10">
    <property type="entry name" value="ZINC FINGER BED DOMAIN-CONTAINING PROTEIN 39"/>
    <property type="match status" value="1"/>
</dbReference>
<keyword evidence="5" id="KW-0539">Nucleus</keyword>
<dbReference type="InterPro" id="IPR052035">
    <property type="entry name" value="ZnF_BED_domain_contain"/>
</dbReference>
<gene>
    <name evidence="6" type="ORF">PITG_14162</name>
</gene>
<evidence type="ECO:0000313" key="7">
    <source>
        <dbReference type="Proteomes" id="UP000006643"/>
    </source>
</evidence>
<dbReference type="KEGG" id="pif:PITG_14162"/>
<keyword evidence="2" id="KW-0479">Metal-binding</keyword>
<evidence type="ECO:0008006" key="8">
    <source>
        <dbReference type="Google" id="ProtNLM"/>
    </source>
</evidence>
<evidence type="ECO:0000256" key="5">
    <source>
        <dbReference type="ARBA" id="ARBA00023242"/>
    </source>
</evidence>
<keyword evidence="3" id="KW-0863">Zinc-finger</keyword>
<accession>D0NNS0</accession>
<dbReference type="PANTHER" id="PTHR46481">
    <property type="entry name" value="ZINC FINGER BED DOMAIN-CONTAINING PROTEIN 4"/>
    <property type="match status" value="1"/>
</dbReference>
<sequence>MTDPCSICDQPVHHLCSNDLCDPSNIAVRFCSSTCVAEWKSKNLMVTNAADDRITFETMGWSPDSSCQESSQTASSGSTEPFFCQISDATLPPDTPACVDSYGIPLDIHHSRQLGKRDNVWDVAHVLAAPYSIGNDDDAERFTHICLICAANAASQPNAAGNARETVLRRWSHTSNVKDHMVAMHESHPVGMAEVKKRTKRARRQIASVMNDVSGYISQRVTESQEPMAKRGALQKLWSPTQKELHVHIPRWLINDGLPYNTVVTKDFRNLIQRVTGTANVTILSSKTYASMLEASFQRFCAMKGIVGTSVSFINRNWDYCNLALLVTVHNGSHASSEFTMSDTTPSARKVSKLFEDSIPTDCTMHVLNLCLLYGMGMRENTEPVYVMDSATNMQKKERRVCTVGGPFPEGARLIKKVWSLNNYFNSPQRVERLTKLQFYSLPESSPIVDCDTRVASSVTLFQRTIVDYSAFRDYFRHCEKYDDPQVFDNLSEDEWELLVEMEAITGSLTDLARIEVQRSNQVESELFVLLKAAFDRLSTDKYQIYNIDADLDMPPNLDLVSSVHDELVMCGAPVPTEAPPENSMASLHDQADRVLDKWYQYTVQWVRVAVQQAPDEMLSTEDFTRLLLVRHDDSVCWRLQALAKHVDICRWYRDAGSKLFPSIAALARVWLGRSPSNAFQERVFSTGAFVMNSLRTSTDNMRAEMQVLLKHNRTENRRMEMESVAVSDYTQSA</sequence>